<evidence type="ECO:0000313" key="1">
    <source>
        <dbReference type="EMBL" id="PVH16802.1"/>
    </source>
</evidence>
<reference evidence="1 2" key="1">
    <citation type="submission" date="2017-12" db="EMBL/GenBank/DDBJ databases">
        <title>Genome Sequence of the Amphotericin B-resistant Candida duobushaemulonii strain, B09383.</title>
        <authorList>
            <person name="Chow N.A."/>
            <person name="Gade L."/>
            <person name="Batra D."/>
            <person name="Rowe L.A."/>
            <person name="Loparev V.N."/>
            <person name="Litvintseva A.P."/>
        </authorList>
    </citation>
    <scope>NUCLEOTIDE SEQUENCE [LARGE SCALE GENOMIC DNA]</scope>
    <source>
        <strain evidence="1 2">B09383</strain>
    </source>
</reference>
<organism evidence="1 2">
    <name type="scientific">Candidozyma duobushaemuli</name>
    <dbReference type="NCBI Taxonomy" id="1231522"/>
    <lineage>
        <taxon>Eukaryota</taxon>
        <taxon>Fungi</taxon>
        <taxon>Dikarya</taxon>
        <taxon>Ascomycota</taxon>
        <taxon>Saccharomycotina</taxon>
        <taxon>Pichiomycetes</taxon>
        <taxon>Metschnikowiaceae</taxon>
        <taxon>Candidozyma</taxon>
    </lineage>
</organism>
<dbReference type="AlphaFoldDB" id="A0A2V1AGH2"/>
<dbReference type="EMBL" id="PKFP01000006">
    <property type="protein sequence ID" value="PVH16802.1"/>
    <property type="molecule type" value="Genomic_DNA"/>
</dbReference>
<dbReference type="GeneID" id="37004357"/>
<evidence type="ECO:0000313" key="2">
    <source>
        <dbReference type="Proteomes" id="UP000244406"/>
    </source>
</evidence>
<dbReference type="VEuPathDB" id="FungiDB:CXQ87_004358"/>
<proteinExistence type="predicted"/>
<name>A0A2V1AGH2_9ASCO</name>
<keyword evidence="2" id="KW-1185">Reference proteome</keyword>
<accession>A0A2V1AGH2</accession>
<sequence length="430" mass="49143">MKELIEKCKRRLKKSKDSGPLKLDTVLVFKILGTSVKQMARELSTVRDYECYTFQEDCFTINDHFFKVTELHFLVTEEQNFLEDPRVLEDARSSTGVTSFGSGPDLERRVVVFEVCHTLVTYEWSAYEMPMPTIGGCFLVTGDHRKLIQGPKFPMSHSLYGVGSEFPAVSSHRIYDDVSISLKADFVKPSWFIQREYHRIVTPGMSVPEILPLQIDISGVTDIKDVSSEPILVSEISIQLEEFTSVWRDGKFFKDVRSKTLLENKSTGLVYDFGSTFVIPPKSYNCKLPEVGPSFFSQSFTRSYGLRLKITLFNESLSEVKLSTFLELNMARVKYERLKESDIHDDERYLGEERDRLVINKDLNDIKGCTFWWSEFIDEVPGSPQVRALTLPSEVLDGLVPPYFGLSRSQSASLSGRLSFSTLNRNYAYT</sequence>
<protein>
    <submittedName>
        <fullName evidence="1">Uncharacterized protein</fullName>
    </submittedName>
</protein>
<gene>
    <name evidence="1" type="ORF">CXQ87_004358</name>
</gene>
<dbReference type="RefSeq" id="XP_025337742.1">
    <property type="nucleotide sequence ID" value="XM_025482799.1"/>
</dbReference>
<comment type="caution">
    <text evidence="1">The sequence shown here is derived from an EMBL/GenBank/DDBJ whole genome shotgun (WGS) entry which is preliminary data.</text>
</comment>
<dbReference type="Proteomes" id="UP000244406">
    <property type="component" value="Unassembled WGS sequence"/>
</dbReference>